<name>A0A8T2T357_CERRI</name>
<dbReference type="AlphaFoldDB" id="A0A8T2T357"/>
<dbReference type="EMBL" id="CM035420">
    <property type="protein sequence ID" value="KAH7404276.1"/>
    <property type="molecule type" value="Genomic_DNA"/>
</dbReference>
<sequence>MVRDALATTITRSKWTCSVFVVLECSESPADTTSLVGAGVYRVYSFLLSFGHAIHMLAHIIGCLSTSKSSPIFNLQRKPKYRQQCSSLFNHQGYISENAFFNAPSEQSFEKLQDRDFAAHQSRPHYMTDEDQHVHYPLRRNLRDCFL</sequence>
<comment type="caution">
    <text evidence="1">The sequence shown here is derived from an EMBL/GenBank/DDBJ whole genome shotgun (WGS) entry which is preliminary data.</text>
</comment>
<gene>
    <name evidence="1" type="ORF">KP509_15G019000</name>
</gene>
<protein>
    <submittedName>
        <fullName evidence="1">Uncharacterized protein</fullName>
    </submittedName>
</protein>
<organism evidence="1 2">
    <name type="scientific">Ceratopteris richardii</name>
    <name type="common">Triangle waterfern</name>
    <dbReference type="NCBI Taxonomy" id="49495"/>
    <lineage>
        <taxon>Eukaryota</taxon>
        <taxon>Viridiplantae</taxon>
        <taxon>Streptophyta</taxon>
        <taxon>Embryophyta</taxon>
        <taxon>Tracheophyta</taxon>
        <taxon>Polypodiopsida</taxon>
        <taxon>Polypodiidae</taxon>
        <taxon>Polypodiales</taxon>
        <taxon>Pteridineae</taxon>
        <taxon>Pteridaceae</taxon>
        <taxon>Parkerioideae</taxon>
        <taxon>Ceratopteris</taxon>
    </lineage>
</organism>
<reference evidence="1" key="1">
    <citation type="submission" date="2021-08" db="EMBL/GenBank/DDBJ databases">
        <title>WGS assembly of Ceratopteris richardii.</title>
        <authorList>
            <person name="Marchant D.B."/>
            <person name="Chen G."/>
            <person name="Jenkins J."/>
            <person name="Shu S."/>
            <person name="Leebens-Mack J."/>
            <person name="Grimwood J."/>
            <person name="Schmutz J."/>
            <person name="Soltis P."/>
            <person name="Soltis D."/>
            <person name="Chen Z.-H."/>
        </authorList>
    </citation>
    <scope>NUCLEOTIDE SEQUENCE</scope>
    <source>
        <strain evidence="1">Whitten #5841</strain>
        <tissue evidence="1">Leaf</tissue>
    </source>
</reference>
<dbReference type="Proteomes" id="UP000825935">
    <property type="component" value="Chromosome 15"/>
</dbReference>
<accession>A0A8T2T357</accession>
<evidence type="ECO:0000313" key="2">
    <source>
        <dbReference type="Proteomes" id="UP000825935"/>
    </source>
</evidence>
<proteinExistence type="predicted"/>
<evidence type="ECO:0000313" key="1">
    <source>
        <dbReference type="EMBL" id="KAH7404276.1"/>
    </source>
</evidence>
<keyword evidence="2" id="KW-1185">Reference proteome</keyword>